<comment type="subcellular location">
    <subcellularLocation>
        <location evidence="1">Cell membrane</location>
        <topology evidence="1">Multi-pass membrane protein</topology>
    </subcellularLocation>
</comment>
<evidence type="ECO:0000256" key="5">
    <source>
        <dbReference type="ARBA" id="ARBA00022989"/>
    </source>
</evidence>
<keyword evidence="4 7" id="KW-0812">Transmembrane</keyword>
<feature type="transmembrane region" description="Helical" evidence="7">
    <location>
        <begin position="48"/>
        <end position="66"/>
    </location>
</feature>
<dbReference type="PANTHER" id="PTHR30443:SF0">
    <property type="entry name" value="PHOSPHOETHANOLAMINE TRANSFERASE EPTA"/>
    <property type="match status" value="1"/>
</dbReference>
<dbReference type="InterPro" id="IPR000917">
    <property type="entry name" value="Sulfatase_N"/>
</dbReference>
<keyword evidence="5 7" id="KW-1133">Transmembrane helix</keyword>
<dbReference type="GO" id="GO:0005886">
    <property type="term" value="C:plasma membrane"/>
    <property type="evidence" value="ECO:0007669"/>
    <property type="project" value="UniProtKB-SubCell"/>
</dbReference>
<keyword evidence="3" id="KW-0808">Transferase</keyword>
<feature type="transmembrane region" description="Helical" evidence="7">
    <location>
        <begin position="21"/>
        <end position="42"/>
    </location>
</feature>
<dbReference type="InterPro" id="IPR017850">
    <property type="entry name" value="Alkaline_phosphatase_core_sf"/>
</dbReference>
<evidence type="ECO:0000259" key="8">
    <source>
        <dbReference type="Pfam" id="PF00884"/>
    </source>
</evidence>
<proteinExistence type="predicted"/>
<gene>
    <name evidence="9" type="ORF">V466_11655</name>
</gene>
<dbReference type="Pfam" id="PF00884">
    <property type="entry name" value="Sulfatase"/>
    <property type="match status" value="1"/>
</dbReference>
<dbReference type="GO" id="GO:0009244">
    <property type="term" value="P:lipopolysaccharide core region biosynthetic process"/>
    <property type="evidence" value="ECO:0007669"/>
    <property type="project" value="TreeGrafter"/>
</dbReference>
<evidence type="ECO:0000256" key="7">
    <source>
        <dbReference type="SAM" id="Phobius"/>
    </source>
</evidence>
<dbReference type="AlphaFoldDB" id="A0A059L4B3"/>
<dbReference type="Gene3D" id="3.40.720.10">
    <property type="entry name" value="Alkaline Phosphatase, subunit A"/>
    <property type="match status" value="1"/>
</dbReference>
<dbReference type="eggNOG" id="COG2194">
    <property type="taxonomic scope" value="Bacteria"/>
</dbReference>
<comment type="caution">
    <text evidence="9">The sequence shown here is derived from an EMBL/GenBank/DDBJ whole genome shotgun (WGS) entry which is preliminary data.</text>
</comment>
<dbReference type="PANTHER" id="PTHR30443">
    <property type="entry name" value="INNER MEMBRANE PROTEIN"/>
    <property type="match status" value="1"/>
</dbReference>
<sequence length="548" mass="61793">MKNSAKVIDYSLKIFKAEWPNLVLWSFLLSPLIVRTLTNYQYSKIDLLVVYTLGMSVLWLLAIRFISSNQFKVHLILLPFYLAAAIDLFLVLNFNSRLTAAYIFIGLTNFQEASEFLPTYWQPISIVLVILIFCYGAGLIGLHKRELYKNKGVFVLVISALVVGYGAYFYKTVKLNSFGKSAVMDLLAKDQSTPAGYLSQITLTANLYMGTGELIKRRRESEVKITSLSNQSNIETIVFVIGESSRPQNWSLYGYNKETTPNLGKQAGLFKFNQICTTAPYTSYAVPSMLSLEPISDWDAIASTKSLVGIYRAAGYMTYWLSVQEVDSFGGIIPQIAAEAQYRQYFERSYDGAMISEYEKILNKSGTEKKAIFIHVKGSHFEYSRRYPENFDKFKPSTDSFKDKITAEYDNSILYTDWLLSTIIEQLKSSKKPSVLFYSSDHGENMMDDSRGLLGHGIGNKYDLPVSAFIWASDNVSSPQALKLLKLKERESQKISVSSLPHTLLNITGVFTNKYKSSDDLLSDDFVSSKCPHLLGAGYVPTFDFDAL</sequence>
<name>A0A059L4B3_9PSED</name>
<keyword evidence="2" id="KW-1003">Cell membrane</keyword>
<dbReference type="GO" id="GO:0016776">
    <property type="term" value="F:phosphotransferase activity, phosphate group as acceptor"/>
    <property type="evidence" value="ECO:0007669"/>
    <property type="project" value="TreeGrafter"/>
</dbReference>
<evidence type="ECO:0000256" key="6">
    <source>
        <dbReference type="ARBA" id="ARBA00023136"/>
    </source>
</evidence>
<dbReference type="Proteomes" id="UP000026739">
    <property type="component" value="Unassembled WGS sequence"/>
</dbReference>
<dbReference type="RefSeq" id="WP_033056696.1">
    <property type="nucleotide sequence ID" value="NZ_AZQQ01000074.1"/>
</dbReference>
<dbReference type="InterPro" id="IPR040423">
    <property type="entry name" value="PEA_transferase"/>
</dbReference>
<evidence type="ECO:0000256" key="4">
    <source>
        <dbReference type="ARBA" id="ARBA00022692"/>
    </source>
</evidence>
<feature type="transmembrane region" description="Helical" evidence="7">
    <location>
        <begin position="152"/>
        <end position="170"/>
    </location>
</feature>
<dbReference type="EMBL" id="AZQQ01000074">
    <property type="protein sequence ID" value="KDD69076.1"/>
    <property type="molecule type" value="Genomic_DNA"/>
</dbReference>
<evidence type="ECO:0000313" key="10">
    <source>
        <dbReference type="Proteomes" id="UP000026739"/>
    </source>
</evidence>
<keyword evidence="6 7" id="KW-0472">Membrane</keyword>
<evidence type="ECO:0000256" key="2">
    <source>
        <dbReference type="ARBA" id="ARBA00022475"/>
    </source>
</evidence>
<evidence type="ECO:0000256" key="3">
    <source>
        <dbReference type="ARBA" id="ARBA00022679"/>
    </source>
</evidence>
<feature type="domain" description="Sulfatase N-terminal" evidence="8">
    <location>
        <begin position="236"/>
        <end position="510"/>
    </location>
</feature>
<protein>
    <submittedName>
        <fullName evidence="9">Sulfatase</fullName>
    </submittedName>
</protein>
<evidence type="ECO:0000313" key="9">
    <source>
        <dbReference type="EMBL" id="KDD69076.1"/>
    </source>
</evidence>
<evidence type="ECO:0000256" key="1">
    <source>
        <dbReference type="ARBA" id="ARBA00004651"/>
    </source>
</evidence>
<reference evidence="9 10" key="1">
    <citation type="submission" date="2013-12" db="EMBL/GenBank/DDBJ databases">
        <authorList>
            <person name="Formusa P.A."/>
            <person name="Habash M."/>
            <person name="Lee H."/>
            <person name="Trevors J.T."/>
        </authorList>
    </citation>
    <scope>NUCLEOTIDE SEQUENCE [LARGE SCALE GENOMIC DNA]</scope>
    <source>
        <strain evidence="9 10">PD30</strain>
    </source>
</reference>
<dbReference type="InterPro" id="IPR058130">
    <property type="entry name" value="PEA_transf_C"/>
</dbReference>
<dbReference type="SUPFAM" id="SSF53649">
    <property type="entry name" value="Alkaline phosphatase-like"/>
    <property type="match status" value="1"/>
</dbReference>
<feature type="transmembrane region" description="Helical" evidence="7">
    <location>
        <begin position="73"/>
        <end position="92"/>
    </location>
</feature>
<dbReference type="CDD" id="cd16017">
    <property type="entry name" value="LptA"/>
    <property type="match status" value="1"/>
</dbReference>
<accession>A0A059L4B3</accession>
<feature type="transmembrane region" description="Helical" evidence="7">
    <location>
        <begin position="120"/>
        <end position="140"/>
    </location>
</feature>
<organism evidence="9 10">
    <name type="scientific">Pseudomonas mandelii PD30</name>
    <dbReference type="NCBI Taxonomy" id="1419583"/>
    <lineage>
        <taxon>Bacteria</taxon>
        <taxon>Pseudomonadati</taxon>
        <taxon>Pseudomonadota</taxon>
        <taxon>Gammaproteobacteria</taxon>
        <taxon>Pseudomonadales</taxon>
        <taxon>Pseudomonadaceae</taxon>
        <taxon>Pseudomonas</taxon>
    </lineage>
</organism>